<evidence type="ECO:0000313" key="2">
    <source>
        <dbReference type="EMBL" id="BAR47144.1"/>
    </source>
</evidence>
<protein>
    <submittedName>
        <fullName evidence="2">Uncharacterized protein</fullName>
    </submittedName>
</protein>
<reference evidence="2 3" key="1">
    <citation type="journal article" date="2015" name="Genome Announc.">
        <title>Complete Genome Sequence of Methylobacterium aquaticum Strain 22A, Isolated from Racomitrium japonicum Moss.</title>
        <authorList>
            <person name="Tani A."/>
            <person name="Ogura Y."/>
            <person name="Hayashi T."/>
            <person name="Kimbara K."/>
        </authorList>
    </citation>
    <scope>NUCLEOTIDE SEQUENCE [LARGE SCALE GENOMIC DNA]</scope>
    <source>
        <strain evidence="2 3">MA-22A</strain>
    </source>
</reference>
<organism evidence="2 3">
    <name type="scientific">Methylobacterium aquaticum</name>
    <dbReference type="NCBI Taxonomy" id="270351"/>
    <lineage>
        <taxon>Bacteria</taxon>
        <taxon>Pseudomonadati</taxon>
        <taxon>Pseudomonadota</taxon>
        <taxon>Alphaproteobacteria</taxon>
        <taxon>Hyphomicrobiales</taxon>
        <taxon>Methylobacteriaceae</taxon>
        <taxon>Methylobacterium</taxon>
    </lineage>
</organism>
<gene>
    <name evidence="2" type="ORF">Maq22A_c28190</name>
</gene>
<name>A0A1Y0ZIJ9_9HYPH</name>
<proteinExistence type="predicted"/>
<dbReference type="Proteomes" id="UP000061432">
    <property type="component" value="Chromosome"/>
</dbReference>
<evidence type="ECO:0000313" key="3">
    <source>
        <dbReference type="Proteomes" id="UP000061432"/>
    </source>
</evidence>
<feature type="compositionally biased region" description="Basic residues" evidence="1">
    <location>
        <begin position="13"/>
        <end position="24"/>
    </location>
</feature>
<evidence type="ECO:0000256" key="1">
    <source>
        <dbReference type="SAM" id="MobiDB-lite"/>
    </source>
</evidence>
<dbReference type="AlphaFoldDB" id="A0A1Y0ZIJ9"/>
<sequence length="125" mass="12896">MRSEPPALSLHVLARRVRPHRAGLKRSGGGARPVDDGKGSGARRLPPPPARRRPSMGFRGAQGERGRAPIARRALDLIRSGGLPRVIAGLTRGAPSTLVGARARKPAGAAPCKAAPAPGRTGEVS</sequence>
<accession>A0A1Y0ZIJ9</accession>
<dbReference type="STRING" id="270351.Maq22A_c28190"/>
<dbReference type="EMBL" id="AP014704">
    <property type="protein sequence ID" value="BAR47144.1"/>
    <property type="molecule type" value="Genomic_DNA"/>
</dbReference>
<reference evidence="3" key="2">
    <citation type="submission" date="2015-01" db="EMBL/GenBank/DDBJ databases">
        <title>Complete genome sequence of Methylobacterium aquaticum strain 22A.</title>
        <authorList>
            <person name="Tani A."/>
            <person name="Ogura Y."/>
            <person name="Hayashi T."/>
        </authorList>
    </citation>
    <scope>NUCLEOTIDE SEQUENCE [LARGE SCALE GENOMIC DNA]</scope>
    <source>
        <strain evidence="3">MA-22A</strain>
    </source>
</reference>
<dbReference type="KEGG" id="maqu:Maq22A_c28190"/>
<feature type="region of interest" description="Disordered" evidence="1">
    <location>
        <begin position="1"/>
        <end position="67"/>
    </location>
</feature>
<feature type="compositionally biased region" description="Low complexity" evidence="1">
    <location>
        <begin position="106"/>
        <end position="125"/>
    </location>
</feature>
<feature type="region of interest" description="Disordered" evidence="1">
    <location>
        <begin position="101"/>
        <end position="125"/>
    </location>
</feature>